<keyword evidence="3" id="KW-1185">Reference proteome</keyword>
<dbReference type="GO" id="GO:0000224">
    <property type="term" value="F:peptide-N4-(N-acetyl-beta-glucosaminyl)asparagine amidase activity"/>
    <property type="evidence" value="ECO:0007669"/>
    <property type="project" value="UniProtKB-EC"/>
</dbReference>
<sequence>MSMTETLPAPALAPQQQSRIGWPSLFQRRSEQSSSSTWPNPQLSIGLFIDTVGRDSIWEAIGPARNAFEILAPAIKAYLEVSTEPISCWITWSVYMLGRAVNTACPTILFCGENLKHRQDIRKAVKNSGLLSRYPGFKTGHMAMPPDFDQLVRLAHGTLPVNVKDITVSAKLSERACGTQIFINGSTPSGLQYHKRATVGGVIQVHDRFYYLTAGHPFAAEFDEDSDAFSFDGSDNDDSKCSKVSDNIDTKYENPHSSTHMSSARRSRDLSSLQHISARDRHDSRPLPPSTGSDMLSQFRIPAHLEPLRLPIRNPSLNGLGIVPPGDGGSNLSKYITPIKTALPGTTIESGGPTEATL</sequence>
<dbReference type="EMBL" id="JAPEVB010000005">
    <property type="protein sequence ID" value="KAJ4387143.1"/>
    <property type="molecule type" value="Genomic_DNA"/>
</dbReference>
<accession>A0A9W8YMV5</accession>
<feature type="compositionally biased region" description="Basic and acidic residues" evidence="1">
    <location>
        <begin position="237"/>
        <end position="254"/>
    </location>
</feature>
<evidence type="ECO:0000256" key="1">
    <source>
        <dbReference type="SAM" id="MobiDB-lite"/>
    </source>
</evidence>
<proteinExistence type="predicted"/>
<dbReference type="Proteomes" id="UP001140453">
    <property type="component" value="Unassembled WGS sequence"/>
</dbReference>
<gene>
    <name evidence="2" type="primary">png1_2</name>
    <name evidence="2" type="ORF">N0V93_007732</name>
</gene>
<comment type="caution">
    <text evidence="2">The sequence shown here is derived from an EMBL/GenBank/DDBJ whole genome shotgun (WGS) entry which is preliminary data.</text>
</comment>
<dbReference type="OrthoDB" id="409136at2759"/>
<evidence type="ECO:0000313" key="2">
    <source>
        <dbReference type="EMBL" id="KAJ4387143.1"/>
    </source>
</evidence>
<reference evidence="2" key="1">
    <citation type="submission" date="2022-10" db="EMBL/GenBank/DDBJ databases">
        <title>Tapping the CABI collections for fungal endophytes: first genome assemblies for Collariella, Neodidymelliopsis, Ascochyta clinopodiicola, Didymella pomorum, Didymosphaeria variabile, Neocosmospora piperis and Neocucurbitaria cava.</title>
        <authorList>
            <person name="Hill R."/>
        </authorList>
    </citation>
    <scope>NUCLEOTIDE SEQUENCE</scope>
    <source>
        <strain evidence="2">IMI 355082</strain>
    </source>
</reference>
<keyword evidence="2" id="KW-0378">Hydrolase</keyword>
<organism evidence="2 3">
    <name type="scientific">Gnomoniopsis smithogilvyi</name>
    <dbReference type="NCBI Taxonomy" id="1191159"/>
    <lineage>
        <taxon>Eukaryota</taxon>
        <taxon>Fungi</taxon>
        <taxon>Dikarya</taxon>
        <taxon>Ascomycota</taxon>
        <taxon>Pezizomycotina</taxon>
        <taxon>Sordariomycetes</taxon>
        <taxon>Sordariomycetidae</taxon>
        <taxon>Diaporthales</taxon>
        <taxon>Gnomoniaceae</taxon>
        <taxon>Gnomoniopsis</taxon>
    </lineage>
</organism>
<name>A0A9W8YMV5_9PEZI</name>
<protein>
    <submittedName>
        <fullName evidence="2">Protein png1</fullName>
        <ecNumber evidence="2">3.5.1.52</ecNumber>
    </submittedName>
</protein>
<feature type="region of interest" description="Disordered" evidence="1">
    <location>
        <begin position="231"/>
        <end position="295"/>
    </location>
</feature>
<evidence type="ECO:0000313" key="3">
    <source>
        <dbReference type="Proteomes" id="UP001140453"/>
    </source>
</evidence>
<dbReference type="EC" id="3.5.1.52" evidence="2"/>
<dbReference type="AlphaFoldDB" id="A0A9W8YMV5"/>